<evidence type="ECO:0000256" key="2">
    <source>
        <dbReference type="ARBA" id="ARBA00022898"/>
    </source>
</evidence>
<protein>
    <submittedName>
        <fullName evidence="4">Diaminopropionate ammonia-lyase</fullName>
    </submittedName>
</protein>
<dbReference type="InterPro" id="IPR001926">
    <property type="entry name" value="TrpB-like_PALP"/>
</dbReference>
<dbReference type="Gene3D" id="3.40.50.1100">
    <property type="match status" value="2"/>
</dbReference>
<name>A0A1R3X9H4_9RHOB</name>
<dbReference type="AlphaFoldDB" id="A0A1R3X9H4"/>
<dbReference type="RefSeq" id="WP_076660245.1">
    <property type="nucleotide sequence ID" value="NZ_FTPR01000002.1"/>
</dbReference>
<dbReference type="EMBL" id="FTPR01000002">
    <property type="protein sequence ID" value="SIT87812.1"/>
    <property type="molecule type" value="Genomic_DNA"/>
</dbReference>
<feature type="domain" description="Tryptophan synthase beta chain-like PALP" evidence="3">
    <location>
        <begin position="38"/>
        <end position="345"/>
    </location>
</feature>
<dbReference type="GO" id="GO:0016829">
    <property type="term" value="F:lyase activity"/>
    <property type="evidence" value="ECO:0007669"/>
    <property type="project" value="UniProtKB-KW"/>
</dbReference>
<evidence type="ECO:0000313" key="4">
    <source>
        <dbReference type="EMBL" id="SIT87812.1"/>
    </source>
</evidence>
<comment type="cofactor">
    <cofactor evidence="1">
        <name>pyridoxal 5'-phosphate</name>
        <dbReference type="ChEBI" id="CHEBI:597326"/>
    </cofactor>
</comment>
<proteinExistence type="predicted"/>
<dbReference type="SUPFAM" id="SSF53686">
    <property type="entry name" value="Tryptophan synthase beta subunit-like PLP-dependent enzymes"/>
    <property type="match status" value="1"/>
</dbReference>
<reference evidence="5" key="1">
    <citation type="submission" date="2017-01" db="EMBL/GenBank/DDBJ databases">
        <authorList>
            <person name="Varghese N."/>
            <person name="Submissions S."/>
        </authorList>
    </citation>
    <scope>NUCLEOTIDE SEQUENCE [LARGE SCALE GENOMIC DNA]</scope>
    <source>
        <strain evidence="5">DSM 29591</strain>
    </source>
</reference>
<keyword evidence="5" id="KW-1185">Reference proteome</keyword>
<evidence type="ECO:0000256" key="1">
    <source>
        <dbReference type="ARBA" id="ARBA00001933"/>
    </source>
</evidence>
<evidence type="ECO:0000313" key="5">
    <source>
        <dbReference type="Proteomes" id="UP000186997"/>
    </source>
</evidence>
<gene>
    <name evidence="4" type="ORF">SAMN05421665_2537</name>
</gene>
<evidence type="ECO:0000259" key="3">
    <source>
        <dbReference type="Pfam" id="PF00291"/>
    </source>
</evidence>
<keyword evidence="2" id="KW-0663">Pyridoxal phosphate</keyword>
<sequence>MAEIYKNAVRGHGLADPAPGGAFDTEAVTRLLGQCPAHHATPLVDCEGIARIIGAARVVLKDERTRMGLGSFKALGAAHVIARDAAEVVRDRDVDWSNALNGRSYVAASAGNHGLSLAAGAAVFGARAVIYLADTVPEGFAARLRAKGAEVVRAGANYEESMAAASVAAEEGDLQLLSDGSWPGYTRLPFHVMEGYTQMGLEIAQAYEGTPTHVFLQAGVGGLAAALAESLRAYWGDGPRMIVVEPEAAPALIASMKAGALVTTQGPVSNMGRLDCKTPSMLALGILARDADDFATITEGEAEAAVAALAEQGIRTTPSGAAGVAAALAGVGDIDSRSNVLCIISEGPEDG</sequence>
<accession>A0A1R3X9H4</accession>
<dbReference type="PANTHER" id="PTHR42937:SF1">
    <property type="entry name" value="DIAMINOPROPIONATE AMMONIA-LYASE"/>
    <property type="match status" value="1"/>
</dbReference>
<organism evidence="4 5">
    <name type="scientific">Yoonia rosea</name>
    <dbReference type="NCBI Taxonomy" id="287098"/>
    <lineage>
        <taxon>Bacteria</taxon>
        <taxon>Pseudomonadati</taxon>
        <taxon>Pseudomonadota</taxon>
        <taxon>Alphaproteobacteria</taxon>
        <taxon>Rhodobacterales</taxon>
        <taxon>Paracoccaceae</taxon>
        <taxon>Yoonia</taxon>
    </lineage>
</organism>
<dbReference type="PANTHER" id="PTHR42937">
    <property type="match status" value="1"/>
</dbReference>
<dbReference type="STRING" id="287098.SAMN05421665_2537"/>
<dbReference type="InterPro" id="IPR036052">
    <property type="entry name" value="TrpB-like_PALP_sf"/>
</dbReference>
<dbReference type="Proteomes" id="UP000186997">
    <property type="component" value="Unassembled WGS sequence"/>
</dbReference>
<dbReference type="Pfam" id="PF00291">
    <property type="entry name" value="PALP"/>
    <property type="match status" value="1"/>
</dbReference>
<dbReference type="OrthoDB" id="34584at2"/>
<keyword evidence="4" id="KW-0456">Lyase</keyword>
<dbReference type="CDD" id="cd00640">
    <property type="entry name" value="Trp-synth-beta_II"/>
    <property type="match status" value="1"/>
</dbReference>